<dbReference type="AlphaFoldDB" id="A0A444JA66"/>
<dbReference type="EMBL" id="MTKS01000417">
    <property type="protein sequence ID" value="RWX49976.1"/>
    <property type="molecule type" value="Genomic_DNA"/>
</dbReference>
<sequence>MLFGTLWNICWYVWAVDAGMYWGYVRCRHQCPSMLPRDKSRGYYRLSSGTEKTGRPGGTK</sequence>
<protein>
    <submittedName>
        <fullName evidence="2">Uncharacterized protein</fullName>
    </submittedName>
</protein>
<feature type="region of interest" description="Disordered" evidence="1">
    <location>
        <begin position="38"/>
        <end position="60"/>
    </location>
</feature>
<evidence type="ECO:0000313" key="3">
    <source>
        <dbReference type="Proteomes" id="UP000288892"/>
    </source>
</evidence>
<name>A0A444JA66_9BACT</name>
<keyword evidence="3" id="KW-1185">Reference proteome</keyword>
<gene>
    <name evidence="2" type="ORF">VU01_14171</name>
</gene>
<reference evidence="2 3" key="1">
    <citation type="submission" date="2017-01" db="EMBL/GenBank/DDBJ databases">
        <title>The cable genome- insights into the physiology and evolution of filamentous bacteria capable of sulfide oxidation via long distance electron transfer.</title>
        <authorList>
            <person name="Schreiber L."/>
            <person name="Bjerg J.T."/>
            <person name="Boggild A."/>
            <person name="Van De Vossenberg J."/>
            <person name="Meysman F."/>
            <person name="Nielsen L.P."/>
            <person name="Schramm A."/>
            <person name="Kjeldsen K.U."/>
        </authorList>
    </citation>
    <scope>NUCLEOTIDE SEQUENCE [LARGE SCALE GENOMIC DNA]</scope>
    <source>
        <strain evidence="2">A5</strain>
    </source>
</reference>
<organism evidence="2 3">
    <name type="scientific">Candidatus Electrothrix marina</name>
    <dbReference type="NCBI Taxonomy" id="1859130"/>
    <lineage>
        <taxon>Bacteria</taxon>
        <taxon>Pseudomonadati</taxon>
        <taxon>Thermodesulfobacteriota</taxon>
        <taxon>Desulfobulbia</taxon>
        <taxon>Desulfobulbales</taxon>
        <taxon>Desulfobulbaceae</taxon>
        <taxon>Candidatus Electrothrix</taxon>
    </lineage>
</organism>
<accession>A0A444JA66</accession>
<feature type="non-terminal residue" evidence="2">
    <location>
        <position position="60"/>
    </location>
</feature>
<comment type="caution">
    <text evidence="2">The sequence shown here is derived from an EMBL/GenBank/DDBJ whole genome shotgun (WGS) entry which is preliminary data.</text>
</comment>
<dbReference type="Proteomes" id="UP000288892">
    <property type="component" value="Unassembled WGS sequence"/>
</dbReference>
<proteinExistence type="predicted"/>
<evidence type="ECO:0000313" key="2">
    <source>
        <dbReference type="EMBL" id="RWX49976.1"/>
    </source>
</evidence>
<evidence type="ECO:0000256" key="1">
    <source>
        <dbReference type="SAM" id="MobiDB-lite"/>
    </source>
</evidence>